<organism evidence="2 3">
    <name type="scientific">Rubus argutus</name>
    <name type="common">Southern blackberry</name>
    <dbReference type="NCBI Taxonomy" id="59490"/>
    <lineage>
        <taxon>Eukaryota</taxon>
        <taxon>Viridiplantae</taxon>
        <taxon>Streptophyta</taxon>
        <taxon>Embryophyta</taxon>
        <taxon>Tracheophyta</taxon>
        <taxon>Spermatophyta</taxon>
        <taxon>Magnoliopsida</taxon>
        <taxon>eudicotyledons</taxon>
        <taxon>Gunneridae</taxon>
        <taxon>Pentapetalae</taxon>
        <taxon>rosids</taxon>
        <taxon>fabids</taxon>
        <taxon>Rosales</taxon>
        <taxon>Rosaceae</taxon>
        <taxon>Rosoideae</taxon>
        <taxon>Rosoideae incertae sedis</taxon>
        <taxon>Rubus</taxon>
    </lineage>
</organism>
<gene>
    <name evidence="2" type="ORF">M0R45_002656</name>
</gene>
<evidence type="ECO:0000313" key="3">
    <source>
        <dbReference type="Proteomes" id="UP001457282"/>
    </source>
</evidence>
<dbReference type="AlphaFoldDB" id="A0AAW1VP85"/>
<proteinExistence type="predicted"/>
<dbReference type="Proteomes" id="UP001457282">
    <property type="component" value="Unassembled WGS sequence"/>
</dbReference>
<keyword evidence="3" id="KW-1185">Reference proteome</keyword>
<protein>
    <submittedName>
        <fullName evidence="2">Uncharacterized protein</fullName>
    </submittedName>
</protein>
<dbReference type="EMBL" id="JBEDUW010000068">
    <property type="protein sequence ID" value="KAK9906261.1"/>
    <property type="molecule type" value="Genomic_DNA"/>
</dbReference>
<reference evidence="2 3" key="1">
    <citation type="journal article" date="2023" name="G3 (Bethesda)">
        <title>A chromosome-length genome assembly and annotation of blackberry (Rubus argutus, cv. 'Hillquist').</title>
        <authorList>
            <person name="Bruna T."/>
            <person name="Aryal R."/>
            <person name="Dudchenko O."/>
            <person name="Sargent D.J."/>
            <person name="Mead D."/>
            <person name="Buti M."/>
            <person name="Cavallini A."/>
            <person name="Hytonen T."/>
            <person name="Andres J."/>
            <person name="Pham M."/>
            <person name="Weisz D."/>
            <person name="Mascagni F."/>
            <person name="Usai G."/>
            <person name="Natali L."/>
            <person name="Bassil N."/>
            <person name="Fernandez G.E."/>
            <person name="Lomsadze A."/>
            <person name="Armour M."/>
            <person name="Olukolu B."/>
            <person name="Poorten T."/>
            <person name="Britton C."/>
            <person name="Davik J."/>
            <person name="Ashrafi H."/>
            <person name="Aiden E.L."/>
            <person name="Borodovsky M."/>
            <person name="Worthington M."/>
        </authorList>
    </citation>
    <scope>NUCLEOTIDE SEQUENCE [LARGE SCALE GENOMIC DNA]</scope>
    <source>
        <strain evidence="2">PI 553951</strain>
    </source>
</reference>
<evidence type="ECO:0000256" key="1">
    <source>
        <dbReference type="SAM" id="MobiDB-lite"/>
    </source>
</evidence>
<accession>A0AAW1VP85</accession>
<evidence type="ECO:0000313" key="2">
    <source>
        <dbReference type="EMBL" id="KAK9906261.1"/>
    </source>
</evidence>
<sequence>MICGGDDGASGLRHGLGLSKGSRQRGVAVVSWDSRWTGLGLEDSDGSGDSKLVWWHSLICGSGSVEGGVVSLVYEIKRLKLIGLG</sequence>
<feature type="region of interest" description="Disordered" evidence="1">
    <location>
        <begin position="1"/>
        <end position="23"/>
    </location>
</feature>
<name>A0AAW1VP85_RUBAR</name>
<comment type="caution">
    <text evidence="2">The sequence shown here is derived from an EMBL/GenBank/DDBJ whole genome shotgun (WGS) entry which is preliminary data.</text>
</comment>